<organism evidence="2 3">
    <name type="scientific">Bacteroides graminisolvens</name>
    <dbReference type="NCBI Taxonomy" id="477666"/>
    <lineage>
        <taxon>Bacteria</taxon>
        <taxon>Pseudomonadati</taxon>
        <taxon>Bacteroidota</taxon>
        <taxon>Bacteroidia</taxon>
        <taxon>Bacteroidales</taxon>
        <taxon>Bacteroidaceae</taxon>
        <taxon>Bacteroides</taxon>
    </lineage>
</organism>
<dbReference type="Gene3D" id="2.60.40.2630">
    <property type="match status" value="1"/>
</dbReference>
<dbReference type="CDD" id="cd13121">
    <property type="entry name" value="BF2867_like_C"/>
    <property type="match status" value="1"/>
</dbReference>
<gene>
    <name evidence="2" type="ORF">DHW31_07150</name>
</gene>
<name>A0A3D2SFB6_9BACE</name>
<proteinExistence type="predicted"/>
<sequence>MGKKYSISMAKALFFLASVVLCMSCSDEGSTPTPSIPVSNNKSMNVSASVSPLVEVNTRAKILSFEQGHTIGVFYNDTCVNRPFIYQNAGSWSGAKINLADELKNVYGYFPYDKTATNIAAIPVNIAAQNDVLFGTAIVSKESAEANIAMKHALSLVRIVIKKNDYTGAGVINSVTWNNIAKTATMDCTTGNLANAGGVGSLQVGGGYTLDDSKDPIAVEAILLPVSSAGGISVTVQIDGKNRTYNISETHSFEQGKAYTYTLLLTADYNTPVSLDECDVDVTYWSTFGKNDTVIMGTSDVDFFSISPSVRDGADTYRMEGKDMGFLGYWTGFNAETGEMPPTWEGDFRMVLLDSKGNIIDKFQPCEITAKNGEMMKGTGRRSFITAPAGTYELSALFRKKGTTTWIKAERKDGVTAQDMYVYVYDKTTLPAVRQVQVDGEYNDGVFVYNRPFGENFAITYILSNRSDIAIKGEIKAVWERTFEYKGNSFRPCQKRSDTVNDDQWQDEIGRVRVDLTSDIRFWKGIIACTFPVKRENPRTTAGVGYCTPLVHLYYKADGTNEWKLLRQDCDPLLAAQVSTSQQEGALYVLSNNYVSLTQTHWVK</sequence>
<dbReference type="AlphaFoldDB" id="A0A3D2SFB6"/>
<dbReference type="InterPro" id="IPR042278">
    <property type="entry name" value="Mfa-like_1_N"/>
</dbReference>
<keyword evidence="1" id="KW-0732">Signal</keyword>
<dbReference type="InterPro" id="IPR025049">
    <property type="entry name" value="Mfa-like_1"/>
</dbReference>
<evidence type="ECO:0000313" key="3">
    <source>
        <dbReference type="Proteomes" id="UP000263098"/>
    </source>
</evidence>
<dbReference type="Gene3D" id="2.60.40.2620">
    <property type="entry name" value="Fimbrillin-like"/>
    <property type="match status" value="1"/>
</dbReference>
<accession>A0A3D2SFB6</accession>
<comment type="caution">
    <text evidence="2">The sequence shown here is derived from an EMBL/GenBank/DDBJ whole genome shotgun (WGS) entry which is preliminary data.</text>
</comment>
<evidence type="ECO:0000313" key="2">
    <source>
        <dbReference type="EMBL" id="HCK24539.1"/>
    </source>
</evidence>
<reference evidence="2 3" key="1">
    <citation type="journal article" date="2018" name="Nat. Biotechnol.">
        <title>A standardized bacterial taxonomy based on genome phylogeny substantially revises the tree of life.</title>
        <authorList>
            <person name="Parks D.H."/>
            <person name="Chuvochina M."/>
            <person name="Waite D.W."/>
            <person name="Rinke C."/>
            <person name="Skarshewski A."/>
            <person name="Chaumeil P.A."/>
            <person name="Hugenholtz P."/>
        </authorList>
    </citation>
    <scope>NUCLEOTIDE SEQUENCE [LARGE SCALE GENOMIC DNA]</scope>
    <source>
        <strain evidence="2">UBA9667</strain>
    </source>
</reference>
<protein>
    <recommendedName>
        <fullName evidence="4">Fimbrillin family protein</fullName>
    </recommendedName>
</protein>
<dbReference type="Pfam" id="PF13149">
    <property type="entry name" value="Mfa_like_1"/>
    <property type="match status" value="1"/>
</dbReference>
<feature type="signal peptide" evidence="1">
    <location>
        <begin position="1"/>
        <end position="22"/>
    </location>
</feature>
<feature type="chain" id="PRO_5017820775" description="Fimbrillin family protein" evidence="1">
    <location>
        <begin position="23"/>
        <end position="604"/>
    </location>
</feature>
<evidence type="ECO:0008006" key="4">
    <source>
        <dbReference type="Google" id="ProtNLM"/>
    </source>
</evidence>
<evidence type="ECO:0000256" key="1">
    <source>
        <dbReference type="SAM" id="SignalP"/>
    </source>
</evidence>
<dbReference type="CDD" id="cd13120">
    <property type="entry name" value="BF2867_like_N"/>
    <property type="match status" value="1"/>
</dbReference>
<dbReference type="Proteomes" id="UP000263098">
    <property type="component" value="Unassembled WGS sequence"/>
</dbReference>
<dbReference type="EMBL" id="DPVG01000257">
    <property type="protein sequence ID" value="HCK24539.1"/>
    <property type="molecule type" value="Genomic_DNA"/>
</dbReference>